<dbReference type="SUPFAM" id="SSF49503">
    <property type="entry name" value="Cupredoxins"/>
    <property type="match status" value="1"/>
</dbReference>
<dbReference type="InterPro" id="IPR045087">
    <property type="entry name" value="Cu-oxidase_fam"/>
</dbReference>
<protein>
    <submittedName>
        <fullName evidence="2">L-ascorbate oxidase-like protein</fullName>
    </submittedName>
</protein>
<dbReference type="InterPro" id="IPR008972">
    <property type="entry name" value="Cupredoxin"/>
</dbReference>
<evidence type="ECO:0000313" key="2">
    <source>
        <dbReference type="EMBL" id="KAF7826768.1"/>
    </source>
</evidence>
<evidence type="ECO:0000259" key="1">
    <source>
        <dbReference type="Pfam" id="PF00394"/>
    </source>
</evidence>
<dbReference type="AlphaFoldDB" id="A0A834TQF0"/>
<evidence type="ECO:0000313" key="3">
    <source>
        <dbReference type="Proteomes" id="UP000634136"/>
    </source>
</evidence>
<feature type="domain" description="Plastocyanin-like" evidence="1">
    <location>
        <begin position="165"/>
        <end position="225"/>
    </location>
</feature>
<dbReference type="Proteomes" id="UP000634136">
    <property type="component" value="Unassembled WGS sequence"/>
</dbReference>
<keyword evidence="3" id="KW-1185">Reference proteome</keyword>
<comment type="caution">
    <text evidence="2">The sequence shown here is derived from an EMBL/GenBank/DDBJ whole genome shotgun (WGS) entry which is preliminary data.</text>
</comment>
<dbReference type="EMBL" id="JAAIUW010000006">
    <property type="protein sequence ID" value="KAF7826768.1"/>
    <property type="molecule type" value="Genomic_DNA"/>
</dbReference>
<reference evidence="2" key="1">
    <citation type="submission" date="2020-09" db="EMBL/GenBank/DDBJ databases">
        <title>Genome-Enabled Discovery of Anthraquinone Biosynthesis in Senna tora.</title>
        <authorList>
            <person name="Kang S.-H."/>
            <person name="Pandey R.P."/>
            <person name="Lee C.-M."/>
            <person name="Sim J.-S."/>
            <person name="Jeong J.-T."/>
            <person name="Choi B.-S."/>
            <person name="Jung M."/>
            <person name="Ginzburg D."/>
            <person name="Zhao K."/>
            <person name="Won S.Y."/>
            <person name="Oh T.-J."/>
            <person name="Yu Y."/>
            <person name="Kim N.-H."/>
            <person name="Lee O.R."/>
            <person name="Lee T.-H."/>
            <person name="Bashyal P."/>
            <person name="Kim T.-S."/>
            <person name="Lee W.-H."/>
            <person name="Kawkins C."/>
            <person name="Kim C.-K."/>
            <person name="Kim J.S."/>
            <person name="Ahn B.O."/>
            <person name="Rhee S.Y."/>
            <person name="Sohng J.K."/>
        </authorList>
    </citation>
    <scope>NUCLEOTIDE SEQUENCE</scope>
    <source>
        <tissue evidence="2">Leaf</tissue>
    </source>
</reference>
<sequence>MVWFWGHGFGGGMKVGVTVWLRSEGEWFGMCGYGGIKSIKYNQEKLKSMKFWLNVATFMGDVVMFRAIILLNNNLNMNIVTFIRDDATFINFHQGSEIYWIGDVLSNFTFESYNRQSNSIWKQGYLIGMGNILLDWQGEFVLADNRLNGVLINGKTAKGDGKDENSINVRFQNHPMRLVEIEGFHTVQNNYDSLDIHIGQCFTVLVTTNKEPKDYYLVASTHFSKSTVTGKFDIRYKNGKGPASPELLEAPVGWACSLSHFHTFRWNLTASAARPNP</sequence>
<dbReference type="InterPro" id="IPR001117">
    <property type="entry name" value="Cu-oxidase_2nd"/>
</dbReference>
<dbReference type="PANTHER" id="PTHR11709:SF27">
    <property type="entry name" value="OS01G0816700 PROTEIN"/>
    <property type="match status" value="1"/>
</dbReference>
<dbReference type="Pfam" id="PF00394">
    <property type="entry name" value="Cu-oxidase"/>
    <property type="match status" value="1"/>
</dbReference>
<organism evidence="2 3">
    <name type="scientific">Senna tora</name>
    <dbReference type="NCBI Taxonomy" id="362788"/>
    <lineage>
        <taxon>Eukaryota</taxon>
        <taxon>Viridiplantae</taxon>
        <taxon>Streptophyta</taxon>
        <taxon>Embryophyta</taxon>
        <taxon>Tracheophyta</taxon>
        <taxon>Spermatophyta</taxon>
        <taxon>Magnoliopsida</taxon>
        <taxon>eudicotyledons</taxon>
        <taxon>Gunneridae</taxon>
        <taxon>Pentapetalae</taxon>
        <taxon>rosids</taxon>
        <taxon>fabids</taxon>
        <taxon>Fabales</taxon>
        <taxon>Fabaceae</taxon>
        <taxon>Caesalpinioideae</taxon>
        <taxon>Cassia clade</taxon>
        <taxon>Senna</taxon>
    </lineage>
</organism>
<accession>A0A834TQF0</accession>
<dbReference type="OrthoDB" id="1724250at2759"/>
<dbReference type="PANTHER" id="PTHR11709">
    <property type="entry name" value="MULTI-COPPER OXIDASE"/>
    <property type="match status" value="1"/>
</dbReference>
<dbReference type="Gene3D" id="2.60.40.420">
    <property type="entry name" value="Cupredoxins - blue copper proteins"/>
    <property type="match status" value="1"/>
</dbReference>
<dbReference type="GO" id="GO:0016491">
    <property type="term" value="F:oxidoreductase activity"/>
    <property type="evidence" value="ECO:0007669"/>
    <property type="project" value="TreeGrafter"/>
</dbReference>
<proteinExistence type="predicted"/>
<name>A0A834TQF0_9FABA</name>
<gene>
    <name evidence="2" type="ORF">G2W53_017932</name>
</gene>